<keyword evidence="12" id="KW-1185">Reference proteome</keyword>
<dbReference type="Gene3D" id="3.90.79.20">
    <property type="match status" value="1"/>
</dbReference>
<dbReference type="InterPro" id="IPR015375">
    <property type="entry name" value="NADH_PPase-like_N"/>
</dbReference>
<keyword evidence="8" id="KW-0520">NAD</keyword>
<comment type="similarity">
    <text evidence="3">Belongs to the Nudix hydrolase family. NudC subfamily.</text>
</comment>
<evidence type="ECO:0000256" key="4">
    <source>
        <dbReference type="ARBA" id="ARBA00012381"/>
    </source>
</evidence>
<evidence type="ECO:0000256" key="7">
    <source>
        <dbReference type="ARBA" id="ARBA00022842"/>
    </source>
</evidence>
<dbReference type="PANTHER" id="PTHR42904">
    <property type="entry name" value="NUDIX HYDROLASE, NUDC SUBFAMILY"/>
    <property type="match status" value="1"/>
</dbReference>
<dbReference type="InterPro" id="IPR049734">
    <property type="entry name" value="NudC-like_C"/>
</dbReference>
<protein>
    <recommendedName>
        <fullName evidence="4">NAD(+) diphosphatase</fullName>
        <ecNumber evidence="4">3.6.1.22</ecNumber>
    </recommendedName>
</protein>
<sequence>MTVQREIVFSAEWDGRRAELRRDSASIEALQAEPGTLVLPLWRGRPLVDGDAREGLAWLAPDHPVLRHARDAWIYLGDHAGHARFAADVSSWVPVELDTAAFGGFIDPTEYQHPDLPEGQVFAELRGLMVTLEAPDAAMASTARGLMNWHRSHRFCSSCGQPSVVAQSGWQRLCPSCNASHFPRTDPVVIMLVLRGNRVLLGRSPHWPEGMYSALAGFVEPGETLEAAVRREVFEETGVRCDDVRYVAGQPWSWPNSLMLGFVAEAQDEAITLDPVELEDARWLSREEMVDVMAGVHPDVRRPRAGAIAYELVMRWLAGTIR</sequence>
<dbReference type="InterPro" id="IPR015376">
    <property type="entry name" value="Znr_NADH_PPase"/>
</dbReference>
<dbReference type="Pfam" id="PF00293">
    <property type="entry name" value="NUDIX"/>
    <property type="match status" value="1"/>
</dbReference>
<dbReference type="GO" id="GO:0046872">
    <property type="term" value="F:metal ion binding"/>
    <property type="evidence" value="ECO:0007669"/>
    <property type="project" value="UniProtKB-KW"/>
</dbReference>
<evidence type="ECO:0000256" key="5">
    <source>
        <dbReference type="ARBA" id="ARBA00022723"/>
    </source>
</evidence>
<dbReference type="AlphaFoldDB" id="A0A2T8HRW2"/>
<dbReference type="OrthoDB" id="9791656at2"/>
<evidence type="ECO:0000256" key="8">
    <source>
        <dbReference type="ARBA" id="ARBA00023027"/>
    </source>
</evidence>
<dbReference type="Pfam" id="PF09297">
    <property type="entry name" value="Zn_ribbon_NUD"/>
    <property type="match status" value="1"/>
</dbReference>
<evidence type="ECO:0000313" key="11">
    <source>
        <dbReference type="EMBL" id="PVH28168.1"/>
    </source>
</evidence>
<keyword evidence="5" id="KW-0479">Metal-binding</keyword>
<dbReference type="InterPro" id="IPR020084">
    <property type="entry name" value="NUDIX_hydrolase_CS"/>
</dbReference>
<dbReference type="PROSITE" id="PS51462">
    <property type="entry name" value="NUDIX"/>
    <property type="match status" value="1"/>
</dbReference>
<dbReference type="SUPFAM" id="SSF55811">
    <property type="entry name" value="Nudix"/>
    <property type="match status" value="1"/>
</dbReference>
<evidence type="ECO:0000256" key="3">
    <source>
        <dbReference type="ARBA" id="ARBA00009595"/>
    </source>
</evidence>
<dbReference type="NCBIfam" id="NF001299">
    <property type="entry name" value="PRK00241.1"/>
    <property type="match status" value="1"/>
</dbReference>
<dbReference type="PROSITE" id="PS00893">
    <property type="entry name" value="NUDIX_BOX"/>
    <property type="match status" value="1"/>
</dbReference>
<evidence type="ECO:0000256" key="2">
    <source>
        <dbReference type="ARBA" id="ARBA00001947"/>
    </source>
</evidence>
<dbReference type="GO" id="GO:0006742">
    <property type="term" value="P:NADP+ catabolic process"/>
    <property type="evidence" value="ECO:0007669"/>
    <property type="project" value="TreeGrafter"/>
</dbReference>
<evidence type="ECO:0000256" key="9">
    <source>
        <dbReference type="ARBA" id="ARBA00023679"/>
    </source>
</evidence>
<dbReference type="InterPro" id="IPR050241">
    <property type="entry name" value="NAD-cap_RNA_hydrolase_NudC"/>
</dbReference>
<comment type="catalytic activity">
    <reaction evidence="9">
        <text>a 5'-end NAD(+)-phospho-ribonucleoside in mRNA + H2O = a 5'-end phospho-adenosine-phospho-ribonucleoside in mRNA + beta-nicotinamide D-ribonucleotide + 2 H(+)</text>
        <dbReference type="Rhea" id="RHEA:60876"/>
        <dbReference type="Rhea" id="RHEA-COMP:15698"/>
        <dbReference type="Rhea" id="RHEA-COMP:15719"/>
        <dbReference type="ChEBI" id="CHEBI:14649"/>
        <dbReference type="ChEBI" id="CHEBI:15377"/>
        <dbReference type="ChEBI" id="CHEBI:15378"/>
        <dbReference type="ChEBI" id="CHEBI:144029"/>
        <dbReference type="ChEBI" id="CHEBI:144051"/>
    </reaction>
    <physiologicalReaction direction="left-to-right" evidence="9">
        <dbReference type="Rhea" id="RHEA:60877"/>
    </physiologicalReaction>
</comment>
<dbReference type="GO" id="GO:0019677">
    <property type="term" value="P:NAD+ catabolic process"/>
    <property type="evidence" value="ECO:0007669"/>
    <property type="project" value="TreeGrafter"/>
</dbReference>
<evidence type="ECO:0000259" key="10">
    <source>
        <dbReference type="PROSITE" id="PS51462"/>
    </source>
</evidence>
<proteinExistence type="inferred from homology"/>
<feature type="domain" description="Nudix hydrolase" evidence="10">
    <location>
        <begin position="183"/>
        <end position="307"/>
    </location>
</feature>
<dbReference type="RefSeq" id="WP_116559087.1">
    <property type="nucleotide sequence ID" value="NZ_QDKM01000006.1"/>
</dbReference>
<dbReference type="InterPro" id="IPR000086">
    <property type="entry name" value="NUDIX_hydrolase_dom"/>
</dbReference>
<evidence type="ECO:0000313" key="12">
    <source>
        <dbReference type="Proteomes" id="UP000245911"/>
    </source>
</evidence>
<reference evidence="11 12" key="1">
    <citation type="submission" date="2018-04" db="EMBL/GenBank/DDBJ databases">
        <title>Pararhodobacter oceanense sp. nov., isolated from marine intertidal sediment.</title>
        <authorList>
            <person name="Wang X.-L."/>
            <person name="Du Z.-J."/>
        </authorList>
    </citation>
    <scope>NUCLEOTIDE SEQUENCE [LARGE SCALE GENOMIC DNA]</scope>
    <source>
        <strain evidence="11 12">AM505</strain>
    </source>
</reference>
<dbReference type="EC" id="3.6.1.22" evidence="4"/>
<dbReference type="CDD" id="cd03429">
    <property type="entry name" value="NUDIX_NADH_pyrophosphatase_Nudt13"/>
    <property type="match status" value="1"/>
</dbReference>
<comment type="cofactor">
    <cofactor evidence="2">
        <name>Zn(2+)</name>
        <dbReference type="ChEBI" id="CHEBI:29105"/>
    </cofactor>
</comment>
<gene>
    <name evidence="11" type="ORF">DDE20_13740</name>
</gene>
<comment type="caution">
    <text evidence="11">The sequence shown here is derived from an EMBL/GenBank/DDBJ whole genome shotgun (WGS) entry which is preliminary data.</text>
</comment>
<organism evidence="11 12">
    <name type="scientific">Pararhodobacter oceanensis</name>
    <dbReference type="NCBI Taxonomy" id="2172121"/>
    <lineage>
        <taxon>Bacteria</taxon>
        <taxon>Pseudomonadati</taxon>
        <taxon>Pseudomonadota</taxon>
        <taxon>Alphaproteobacteria</taxon>
        <taxon>Rhodobacterales</taxon>
        <taxon>Paracoccaceae</taxon>
        <taxon>Pararhodobacter</taxon>
    </lineage>
</organism>
<dbReference type="Proteomes" id="UP000245911">
    <property type="component" value="Unassembled WGS sequence"/>
</dbReference>
<keyword evidence="7" id="KW-0460">Magnesium</keyword>
<evidence type="ECO:0000256" key="1">
    <source>
        <dbReference type="ARBA" id="ARBA00001946"/>
    </source>
</evidence>
<dbReference type="PANTHER" id="PTHR42904:SF6">
    <property type="entry name" value="NAD-CAPPED RNA HYDROLASE NUDT12"/>
    <property type="match status" value="1"/>
</dbReference>
<name>A0A2T8HRW2_9RHOB</name>
<dbReference type="Gene3D" id="3.90.79.10">
    <property type="entry name" value="Nucleoside Triphosphate Pyrophosphohydrolase"/>
    <property type="match status" value="1"/>
</dbReference>
<dbReference type="GO" id="GO:0005829">
    <property type="term" value="C:cytosol"/>
    <property type="evidence" value="ECO:0007669"/>
    <property type="project" value="TreeGrafter"/>
</dbReference>
<evidence type="ECO:0000256" key="6">
    <source>
        <dbReference type="ARBA" id="ARBA00022801"/>
    </source>
</evidence>
<comment type="cofactor">
    <cofactor evidence="1">
        <name>Mg(2+)</name>
        <dbReference type="ChEBI" id="CHEBI:18420"/>
    </cofactor>
</comment>
<keyword evidence="6" id="KW-0378">Hydrolase</keyword>
<dbReference type="EMBL" id="QDKM01000006">
    <property type="protein sequence ID" value="PVH28168.1"/>
    <property type="molecule type" value="Genomic_DNA"/>
</dbReference>
<accession>A0A2T8HRW2</accession>
<dbReference type="GO" id="GO:0035529">
    <property type="term" value="F:NADH pyrophosphatase activity"/>
    <property type="evidence" value="ECO:0007669"/>
    <property type="project" value="TreeGrafter"/>
</dbReference>
<dbReference type="Pfam" id="PF09296">
    <property type="entry name" value="NUDIX-like"/>
    <property type="match status" value="1"/>
</dbReference>
<dbReference type="InterPro" id="IPR015797">
    <property type="entry name" value="NUDIX_hydrolase-like_dom_sf"/>
</dbReference>